<dbReference type="Proteomes" id="UP000800303">
    <property type="component" value="Unassembled WGS sequence"/>
</dbReference>
<evidence type="ECO:0000313" key="3">
    <source>
        <dbReference type="Proteomes" id="UP000800303"/>
    </source>
</evidence>
<organism evidence="2 3">
    <name type="scientific">Saccharibacillus alkalitolerans</name>
    <dbReference type="NCBI Taxonomy" id="2705290"/>
    <lineage>
        <taxon>Bacteria</taxon>
        <taxon>Bacillati</taxon>
        <taxon>Bacillota</taxon>
        <taxon>Bacilli</taxon>
        <taxon>Bacillales</taxon>
        <taxon>Paenibacillaceae</taxon>
        <taxon>Saccharibacillus</taxon>
    </lineage>
</organism>
<gene>
    <name evidence="2" type="ORF">GYN08_19020</name>
</gene>
<sequence length="1185" mass="133049">MALQNQTIDPLVEKFAKSFSDDYSLAVSRKDAVIDYVTGATEERPDVLAGSNVFLHRTLDALGKLADKADGDEFYRAFSLLLWTKGKGMLSYQERELLRMATGELLSGFVLGGRQVRDMEERKAKTLERLRSVHRYAGGENVRKMFRMHINMSRGVGKYVLPQETSADTLLALKLYGQIDPEFMNEMKEQLPKLLQELLNEDAEPLRAELLREFEPLAIRELPLKDTASRLDLDEAYLKARRQAVRERLFPDSALDRKEPLKREKQNELMTTLRSAFYYVLLLEGGKEGLLESSSELTRAVLEGVRVAHEILPLETRDQLLLLENTGKDPDLLLEGIVPLDEPFALIQTLADEIDGYMPAWTMMKSELSKDPERTKRLFAILRRPLLKAYVYRVMEDAGMTPESEGGIERLVLEALSDKIYGSILGKSLAKYLQGELPLETYLEHKPSHDWDNAHGNDSRRRNLLIAVTLLPEDSETYARFVKIAAHPEIGTAGFLSYLYRSPVFSGERLLELAEKDPGVDSEKLLLQLLLLNGANEYYSYARVPEDELRSIIRHRLGKCLDYYNDVQAEVRQTILEEALPGGGESAGGADEALLIRALRMGLGDSSKRIREIARGQLLRRPDKDLYVKLYLEEKKAGVREIVIDLLRGIEGEGDAYRNLLAKEKSAALKARLQALLDTLGKPAEYAHAALAAHADAKKAARLKGMPLDGLPELRAKDGHKLDEAIKTYVLTESVDFVSEPSPRLDEVAEYADADSLTAFATEVLRLWIEDGAPAKEKWVLPLAARFGGRSMIDLLGGQIKDWTENSRGAIAAEAVRALAYTNDTAALMTIDRLGRTIKNRQVKGAAEEALQLAADNLGLTKEQLADRLITQLGFDANGELVLGYGERSFTVKVNADLQLSAVNDETGKPVKSLPAPGQKDDAELAAKSKARFTQLKKDLKTMVGIQAQRLEESLSKRRLWRAGEWRELFVGNVIMRRFAVGLIWGVYGGSGEDTAVETTFRYMEDGTFNTVDEDEYELAEDAVIGLVHPLELDTDTLEAWKTQLEDYEILQPFVQLNRPVYAPEEDELERRTYSRLPQGEYSPTAFPKALEKYGWVKGRAQDGGFYNELFKEYGELIARLTFSGASIAYYEGMEDVTLEELEFFGNKGDGYYYTVMTGHPLKNVPDRVFSETVYDILRASGGEN</sequence>
<evidence type="ECO:0000259" key="1">
    <source>
        <dbReference type="Pfam" id="PF13569"/>
    </source>
</evidence>
<keyword evidence="3" id="KW-1185">Reference proteome</keyword>
<feature type="domain" description="DUF4132" evidence="1">
    <location>
        <begin position="908"/>
        <end position="1096"/>
    </location>
</feature>
<dbReference type="RefSeq" id="WP_166277663.1">
    <property type="nucleotide sequence ID" value="NZ_JAAFGS010000008.1"/>
</dbReference>
<dbReference type="Pfam" id="PF13569">
    <property type="entry name" value="DUF4132"/>
    <property type="match status" value="1"/>
</dbReference>
<comment type="caution">
    <text evidence="2">The sequence shown here is derived from an EMBL/GenBank/DDBJ whole genome shotgun (WGS) entry which is preliminary data.</text>
</comment>
<name>A0ABX0FBM6_9BACL</name>
<reference evidence="2 3" key="1">
    <citation type="submission" date="2020-01" db="EMBL/GenBank/DDBJ databases">
        <title>Polyphasic characterisation and genomic insights into a novel alkali tolerant bacterium VR-M41.</title>
        <authorList>
            <person name="Vemuluri V.R."/>
        </authorList>
    </citation>
    <scope>NUCLEOTIDE SEQUENCE [LARGE SCALE GENOMIC DNA]</scope>
    <source>
        <strain evidence="2 3">VR-M41</strain>
    </source>
</reference>
<protein>
    <submittedName>
        <fullName evidence="2">DUF4132 domain-containing protein</fullName>
    </submittedName>
</protein>
<dbReference type="EMBL" id="JAAFGS010000008">
    <property type="protein sequence ID" value="NGZ77385.1"/>
    <property type="molecule type" value="Genomic_DNA"/>
</dbReference>
<proteinExistence type="predicted"/>
<dbReference type="InterPro" id="IPR025406">
    <property type="entry name" value="DUF4132"/>
</dbReference>
<evidence type="ECO:0000313" key="2">
    <source>
        <dbReference type="EMBL" id="NGZ77385.1"/>
    </source>
</evidence>
<accession>A0ABX0FBM6</accession>